<evidence type="ECO:0000256" key="3">
    <source>
        <dbReference type="SAM" id="Phobius"/>
    </source>
</evidence>
<keyword evidence="3" id="KW-1133">Transmembrane helix</keyword>
<dbReference type="Gene3D" id="2.60.40.10">
    <property type="entry name" value="Immunoglobulins"/>
    <property type="match status" value="6"/>
</dbReference>
<feature type="transmembrane region" description="Helical" evidence="3">
    <location>
        <begin position="743"/>
        <end position="762"/>
    </location>
</feature>
<evidence type="ECO:0000256" key="1">
    <source>
        <dbReference type="ARBA" id="ARBA00023295"/>
    </source>
</evidence>
<dbReference type="Pfam" id="PF16640">
    <property type="entry name" value="Big_3_5"/>
    <property type="match status" value="6"/>
</dbReference>
<keyword evidence="1" id="KW-0378">Hydrolase</keyword>
<keyword evidence="1" id="KW-0326">Glycosidase</keyword>
<dbReference type="GO" id="GO:0000272">
    <property type="term" value="P:polysaccharide catabolic process"/>
    <property type="evidence" value="ECO:0007669"/>
    <property type="project" value="UniProtKB-KW"/>
</dbReference>
<name>A0A506XY94_9MICO</name>
<proteinExistence type="predicted"/>
<dbReference type="GO" id="GO:0016798">
    <property type="term" value="F:hydrolase activity, acting on glycosyl bonds"/>
    <property type="evidence" value="ECO:0007669"/>
    <property type="project" value="UniProtKB-KW"/>
</dbReference>
<accession>A0A506XY94</accession>
<evidence type="ECO:0000259" key="4">
    <source>
        <dbReference type="PROSITE" id="PS50853"/>
    </source>
</evidence>
<keyword evidence="6" id="KW-1185">Reference proteome</keyword>
<evidence type="ECO:0000313" key="5">
    <source>
        <dbReference type="EMBL" id="TPW77884.1"/>
    </source>
</evidence>
<sequence length="777" mass="76538">MLCSTDIDTSTSCATPATLPAGQYSVVAVFIPTPGSPYAGSTSAAKTLTVAKAAPTVNATIDGDPSSASHPYGVASTLAVTGLAADATGTVTFSYTDVSGTHTLCSGAVANGGVSCATSATLPAGSYAITTAYSGDANYAAATGDALELTVTQAEPTVSITAPAQTVYGQPFTVALGDELPADATGTVKITDQDGTLLCTVTLPARDCEVTAVLPVRAGGYQLTPTYSGDANHTPATGSPVTVAVTAQTSTLTAKVNGSATATTTYGTAATLTASGLPAGATGLVTFTYVDGDGVTQTLCSDNVGADGTVSCDGPAALGAGEYEITAVYEGDANHEPTTSAAVTLTVQPAGTGVVVEQPAGAVFGTATTVTAGSIPAGAGGTLTFRYEDADGVSHDICTVTLPTTSCELPADLPAGTYPVTVQYSGDADHAGSTSPAVDVVVAKQPSDVQFAPGAPTTTVHGTSATLPVTGLPDGATGTVRLVALGAGGAETVLCEITLPATSCALPADLAGGTYTIVPRYLGDANHEPSQGAALTFTVTPGTTPLGVTVAENKPVWGGAVTLTATELPTGATGTVTFREGTTVLCTVNLPTRTCATSVLKPGEHTVTASYSGDASYAPAVAETTTTVSIISTVDPKPEPSTPTTSKITWPATPGAAGYRIIVSTSPDFSNPVPGWNGRGVLGSETSIDISGLDPNTTYYFRVVGVDADGVVLSTHDGRIITAAVPAATGPGSGLASTGVNGAAGLLGGVGMLVAGAALVLLRSRRRRADGTGETTA</sequence>
<dbReference type="InterPro" id="IPR036116">
    <property type="entry name" value="FN3_sf"/>
</dbReference>
<dbReference type="AlphaFoldDB" id="A0A506XY94"/>
<feature type="domain" description="Fibronectin type-III" evidence="4">
    <location>
        <begin position="632"/>
        <end position="728"/>
    </location>
</feature>
<dbReference type="PROSITE" id="PS50853">
    <property type="entry name" value="FN3"/>
    <property type="match status" value="1"/>
</dbReference>
<protein>
    <recommendedName>
        <fullName evidence="4">Fibronectin type-III domain-containing protein</fullName>
    </recommendedName>
</protein>
<dbReference type="SUPFAM" id="SSF49265">
    <property type="entry name" value="Fibronectin type III"/>
    <property type="match status" value="1"/>
</dbReference>
<dbReference type="EMBL" id="VHQG01000001">
    <property type="protein sequence ID" value="TPW77884.1"/>
    <property type="molecule type" value="Genomic_DNA"/>
</dbReference>
<gene>
    <name evidence="5" type="ORF">FJ657_04370</name>
</gene>
<dbReference type="InterPro" id="IPR003961">
    <property type="entry name" value="FN3_dom"/>
</dbReference>
<keyword evidence="2" id="KW-0119">Carbohydrate metabolism</keyword>
<organism evidence="5 6">
    <name type="scientific">Schumannella soli</name>
    <dbReference type="NCBI Taxonomy" id="2590779"/>
    <lineage>
        <taxon>Bacteria</taxon>
        <taxon>Bacillati</taxon>
        <taxon>Actinomycetota</taxon>
        <taxon>Actinomycetes</taxon>
        <taxon>Micrococcales</taxon>
        <taxon>Microbacteriaceae</taxon>
        <taxon>Schumannella</taxon>
    </lineage>
</organism>
<dbReference type="InterPro" id="IPR032109">
    <property type="entry name" value="Big_3_5"/>
</dbReference>
<dbReference type="OrthoDB" id="3225333at2"/>
<dbReference type="RefSeq" id="WP_141162409.1">
    <property type="nucleotide sequence ID" value="NZ_VHQG01000001.1"/>
</dbReference>
<keyword evidence="3" id="KW-0472">Membrane</keyword>
<dbReference type="Proteomes" id="UP000316252">
    <property type="component" value="Unassembled WGS sequence"/>
</dbReference>
<dbReference type="InterPro" id="IPR013783">
    <property type="entry name" value="Ig-like_fold"/>
</dbReference>
<keyword evidence="2" id="KW-0624">Polysaccharide degradation</keyword>
<reference evidence="5 6" key="1">
    <citation type="submission" date="2019-06" db="EMBL/GenBank/DDBJ databases">
        <authorList>
            <person name="Li F."/>
        </authorList>
    </citation>
    <scope>NUCLEOTIDE SEQUENCE [LARGE SCALE GENOMIC DNA]</scope>
    <source>
        <strain evidence="5 6">10F1D-1</strain>
    </source>
</reference>
<keyword evidence="3" id="KW-0812">Transmembrane</keyword>
<evidence type="ECO:0000313" key="6">
    <source>
        <dbReference type="Proteomes" id="UP000316252"/>
    </source>
</evidence>
<comment type="caution">
    <text evidence="5">The sequence shown here is derived from an EMBL/GenBank/DDBJ whole genome shotgun (WGS) entry which is preliminary data.</text>
</comment>
<evidence type="ECO:0000256" key="2">
    <source>
        <dbReference type="ARBA" id="ARBA00023326"/>
    </source>
</evidence>